<proteinExistence type="inferred from homology"/>
<comment type="catalytic activity">
    <reaction evidence="8">
        <text>L-aspartate + L-glutamine + ATP + H2O = L-asparagine + L-glutamate + AMP + diphosphate + H(+)</text>
        <dbReference type="Rhea" id="RHEA:12228"/>
        <dbReference type="ChEBI" id="CHEBI:15377"/>
        <dbReference type="ChEBI" id="CHEBI:15378"/>
        <dbReference type="ChEBI" id="CHEBI:29985"/>
        <dbReference type="ChEBI" id="CHEBI:29991"/>
        <dbReference type="ChEBI" id="CHEBI:30616"/>
        <dbReference type="ChEBI" id="CHEBI:33019"/>
        <dbReference type="ChEBI" id="CHEBI:58048"/>
        <dbReference type="ChEBI" id="CHEBI:58359"/>
        <dbReference type="ChEBI" id="CHEBI:456215"/>
        <dbReference type="EC" id="6.3.5.4"/>
    </reaction>
</comment>
<dbReference type="PANTHER" id="PTHR43284:SF1">
    <property type="entry name" value="ASPARAGINE SYNTHETASE"/>
    <property type="match status" value="1"/>
</dbReference>
<dbReference type="AlphaFoldDB" id="A0A1C4XGW7"/>
<name>A0A1C4XGW7_9ACTN</name>
<dbReference type="EMBL" id="FMCW01000025">
    <property type="protein sequence ID" value="SCF07675.1"/>
    <property type="molecule type" value="Genomic_DNA"/>
</dbReference>
<evidence type="ECO:0000313" key="14">
    <source>
        <dbReference type="Proteomes" id="UP000199375"/>
    </source>
</evidence>
<dbReference type="Pfam" id="PF13537">
    <property type="entry name" value="GATase_7"/>
    <property type="match status" value="1"/>
</dbReference>
<keyword evidence="6 9" id="KW-0061">Asparagine biosynthesis</keyword>
<dbReference type="GO" id="GO:0006529">
    <property type="term" value="P:asparagine biosynthetic process"/>
    <property type="evidence" value="ECO:0007669"/>
    <property type="project" value="UniProtKB-KW"/>
</dbReference>
<feature type="domain" description="Glutamine amidotransferase type-2" evidence="12">
    <location>
        <begin position="2"/>
        <end position="210"/>
    </location>
</feature>
<evidence type="ECO:0000256" key="5">
    <source>
        <dbReference type="ARBA" id="ARBA00022840"/>
    </source>
</evidence>
<accession>A0A1C4XGW7</accession>
<dbReference type="InterPro" id="IPR029055">
    <property type="entry name" value="Ntn_hydrolases_N"/>
</dbReference>
<comment type="pathway">
    <text evidence="1">Amino-acid biosynthesis; L-asparagine biosynthesis; L-asparagine from L-aspartate (L-Gln route): step 1/1.</text>
</comment>
<feature type="active site" description="For GATase activity" evidence="9">
    <location>
        <position position="2"/>
    </location>
</feature>
<keyword evidence="7 9" id="KW-0315">Glutamine amidotransferase</keyword>
<dbReference type="Proteomes" id="UP000199375">
    <property type="component" value="Unassembled WGS sequence"/>
</dbReference>
<evidence type="ECO:0000256" key="4">
    <source>
        <dbReference type="ARBA" id="ARBA00022741"/>
    </source>
</evidence>
<dbReference type="InterPro" id="IPR006426">
    <property type="entry name" value="Asn_synth_AEB"/>
</dbReference>
<dbReference type="GO" id="GO:0004066">
    <property type="term" value="F:asparagine synthase (glutamine-hydrolyzing) activity"/>
    <property type="evidence" value="ECO:0007669"/>
    <property type="project" value="UniProtKB-EC"/>
</dbReference>
<protein>
    <recommendedName>
        <fullName evidence="3">asparagine synthase (glutamine-hydrolyzing)</fullName>
        <ecNumber evidence="3">6.3.5.4</ecNumber>
    </recommendedName>
</protein>
<evidence type="ECO:0000256" key="6">
    <source>
        <dbReference type="ARBA" id="ARBA00022888"/>
    </source>
</evidence>
<gene>
    <name evidence="13" type="ORF">GA0070558_12543</name>
</gene>
<evidence type="ECO:0000256" key="8">
    <source>
        <dbReference type="ARBA" id="ARBA00048741"/>
    </source>
</evidence>
<dbReference type="CDD" id="cd00712">
    <property type="entry name" value="AsnB"/>
    <property type="match status" value="1"/>
</dbReference>
<dbReference type="GO" id="GO:0005829">
    <property type="term" value="C:cytosol"/>
    <property type="evidence" value="ECO:0007669"/>
    <property type="project" value="TreeGrafter"/>
</dbReference>
<keyword evidence="5 10" id="KW-0067">ATP-binding</keyword>
<dbReference type="GO" id="GO:0005524">
    <property type="term" value="F:ATP binding"/>
    <property type="evidence" value="ECO:0007669"/>
    <property type="project" value="UniProtKB-KW"/>
</dbReference>
<dbReference type="Gene3D" id="3.40.50.620">
    <property type="entry name" value="HUPs"/>
    <property type="match status" value="1"/>
</dbReference>
<dbReference type="InterPro" id="IPR017932">
    <property type="entry name" value="GATase_2_dom"/>
</dbReference>
<dbReference type="SUPFAM" id="SSF52402">
    <property type="entry name" value="Adenine nucleotide alpha hydrolases-like"/>
    <property type="match status" value="1"/>
</dbReference>
<dbReference type="CDD" id="cd01991">
    <property type="entry name" value="Asn_synthase_B_C"/>
    <property type="match status" value="1"/>
</dbReference>
<evidence type="ECO:0000256" key="3">
    <source>
        <dbReference type="ARBA" id="ARBA00012737"/>
    </source>
</evidence>
<evidence type="ECO:0000256" key="9">
    <source>
        <dbReference type="PIRSR" id="PIRSR001589-1"/>
    </source>
</evidence>
<dbReference type="PROSITE" id="PS51278">
    <property type="entry name" value="GATASE_TYPE_2"/>
    <property type="match status" value="1"/>
</dbReference>
<comment type="similarity">
    <text evidence="2">Belongs to the asparagine synthetase family.</text>
</comment>
<evidence type="ECO:0000256" key="7">
    <source>
        <dbReference type="ARBA" id="ARBA00022962"/>
    </source>
</evidence>
<evidence type="ECO:0000313" key="13">
    <source>
        <dbReference type="EMBL" id="SCF07675.1"/>
    </source>
</evidence>
<reference evidence="13 14" key="1">
    <citation type="submission" date="2016-06" db="EMBL/GenBank/DDBJ databases">
        <authorList>
            <person name="Kjaerup R.B."/>
            <person name="Dalgaard T.S."/>
            <person name="Juul-Madsen H.R."/>
        </authorList>
    </citation>
    <scope>NUCLEOTIDE SEQUENCE [LARGE SCALE GENOMIC DNA]</scope>
    <source>
        <strain evidence="13 14">DSM 45626</strain>
    </source>
</reference>
<dbReference type="Gene3D" id="3.60.20.10">
    <property type="entry name" value="Glutamine Phosphoribosylpyrophosphate, subunit 1, domain 1"/>
    <property type="match status" value="1"/>
</dbReference>
<dbReference type="SUPFAM" id="SSF56235">
    <property type="entry name" value="N-terminal nucleophile aminohydrolases (Ntn hydrolases)"/>
    <property type="match status" value="1"/>
</dbReference>
<dbReference type="InterPro" id="IPR033738">
    <property type="entry name" value="AsnB_N"/>
</dbReference>
<sequence length="623" mass="67461">MCGLVAVWSPGAGVALEHLAPIGVLRHRGPDGTGCWVAPSGRAGLAQVRLAVVGVGNGDQPVRNGAGDVRAVVNGEFYDHRRWRRDLQARGHRLRTDSDSEIAVHLYEEDPAGFVGLLRGEFAVVLWDERRGRFLAVRDRFGVKPLYYTWIDGRLVVASEVKALFAAGAVPRWDAESFHDHLHACLAPDRTLFAGILQVPPGCLLRADGDGVRVVRYWDLDYPPAAAVAGPAGPDGAAAALVRGHVEEAVRLRLVADVPVGFHLSGGLDSSAVVGVAAEHGPVRTFTVRFPGSVLDEGEVAGRTAAHWGADHHEVRLDPARLAANFPAAARLGEMLQENGHGTARLAQSAAIRRAGLRVALAGEGGDELFLGYRHLHGDLALGAVADPEVRRRYAGVLAGASAPPTLRGALDRLGFLPGWLVDRHLTTTSAVRPLLHAGLRERFAGRDSIAGIIDAAWHQLDGRAPVHQSLYLFLRTWFCNYILAAERLDMSRSVEVRLPLLDHRLFEAVRSLPLVEFGRGRVKQVFRDAMAGYVTEEVRVGEKRPFFAPPDRRPARAAAGIRRWIDAGVLDGVELFDLVAVRALLDRLADDDGVASPTSDRLLRLVAGVCALRVRYDVVGQR</sequence>
<feature type="binding site" evidence="10">
    <location>
        <position position="99"/>
    </location>
    <ligand>
        <name>L-glutamine</name>
        <dbReference type="ChEBI" id="CHEBI:58359"/>
    </ligand>
</feature>
<organism evidence="13 14">
    <name type="scientific">Micromonospora haikouensis</name>
    <dbReference type="NCBI Taxonomy" id="686309"/>
    <lineage>
        <taxon>Bacteria</taxon>
        <taxon>Bacillati</taxon>
        <taxon>Actinomycetota</taxon>
        <taxon>Actinomycetes</taxon>
        <taxon>Micromonosporales</taxon>
        <taxon>Micromonosporaceae</taxon>
        <taxon>Micromonospora</taxon>
    </lineage>
</organism>
<dbReference type="InterPro" id="IPR014729">
    <property type="entry name" value="Rossmann-like_a/b/a_fold"/>
</dbReference>
<evidence type="ECO:0000256" key="11">
    <source>
        <dbReference type="PIRSR" id="PIRSR001589-3"/>
    </source>
</evidence>
<dbReference type="Pfam" id="PF00733">
    <property type="entry name" value="Asn_synthase"/>
    <property type="match status" value="1"/>
</dbReference>
<dbReference type="EC" id="6.3.5.4" evidence="3"/>
<keyword evidence="4 10" id="KW-0547">Nucleotide-binding</keyword>
<feature type="binding site" evidence="10">
    <location>
        <position position="288"/>
    </location>
    <ligand>
        <name>ATP</name>
        <dbReference type="ChEBI" id="CHEBI:30616"/>
    </ligand>
</feature>
<dbReference type="InterPro" id="IPR051786">
    <property type="entry name" value="ASN_synthetase/amidase"/>
</dbReference>
<dbReference type="PANTHER" id="PTHR43284">
    <property type="entry name" value="ASPARAGINE SYNTHETASE (GLUTAMINE-HYDROLYZING)"/>
    <property type="match status" value="1"/>
</dbReference>
<evidence type="ECO:0000256" key="2">
    <source>
        <dbReference type="ARBA" id="ARBA00005752"/>
    </source>
</evidence>
<keyword evidence="9" id="KW-0028">Amino-acid biosynthesis</keyword>
<dbReference type="NCBIfam" id="TIGR01536">
    <property type="entry name" value="asn_synth_AEB"/>
    <property type="match status" value="1"/>
</dbReference>
<dbReference type="PIRSF" id="PIRSF001589">
    <property type="entry name" value="Asn_synthetase_glu-h"/>
    <property type="match status" value="1"/>
</dbReference>
<evidence type="ECO:0000256" key="10">
    <source>
        <dbReference type="PIRSR" id="PIRSR001589-2"/>
    </source>
</evidence>
<feature type="site" description="Important for beta-aspartyl-AMP intermediate formation" evidence="11">
    <location>
        <position position="364"/>
    </location>
</feature>
<dbReference type="InterPro" id="IPR001962">
    <property type="entry name" value="Asn_synthase"/>
</dbReference>
<evidence type="ECO:0000256" key="1">
    <source>
        <dbReference type="ARBA" id="ARBA00005187"/>
    </source>
</evidence>
<evidence type="ECO:0000259" key="12">
    <source>
        <dbReference type="PROSITE" id="PS51278"/>
    </source>
</evidence>